<comment type="similarity">
    <text evidence="1">Belongs to the peptidase S28 family.</text>
</comment>
<name>A0A7J6MS53_PERCH</name>
<keyword evidence="5" id="KW-0325">Glycoprotein</keyword>
<dbReference type="InterPro" id="IPR029058">
    <property type="entry name" value="AB_hydrolase_fold"/>
</dbReference>
<evidence type="ECO:0000256" key="5">
    <source>
        <dbReference type="ARBA" id="ARBA00023180"/>
    </source>
</evidence>
<evidence type="ECO:0000313" key="8">
    <source>
        <dbReference type="Proteomes" id="UP000591131"/>
    </source>
</evidence>
<evidence type="ECO:0000313" key="7">
    <source>
        <dbReference type="EMBL" id="KAF4674402.1"/>
    </source>
</evidence>
<evidence type="ECO:0000256" key="4">
    <source>
        <dbReference type="ARBA" id="ARBA00022801"/>
    </source>
</evidence>
<sequence>MVRLTRAHVSIPHLLLIISRLTESQHTALPMERHASSLKDWKLSLLEQIVDHSEGKEAGVFMQRYLSSDQFFDSKRPIAFVSITAMDPEYAHDIWGAAKDAKALVLLVEERCTYEAQRVEDIAYLGRQLQEKFPNIKIVVFGCSTAGIIAGTAREKHSDVFIGAVVSSAPTNVKLIDDMYTLVEARDLSRPSLGGSPQCLAAVTKAHADFQKMMATPQGRQETENKFRFCPGTFDNVTNQLYATFGGNLFGFFLLYNDPTCTKDYCNIKRICQRLAKGSESVLDKLADIHNTNVPIKPGFCREGSIDLLMKVLRDANSSWKLRLDQFFVCYSRGLLTECKPGSCPFYTRGTGIDFWLMVCKEGFGLSRDDILESLERTQEYVGGNLHGATNILSINGDTDPWYPTSITKRRASLDVLRVKDEAHCAWCRRPIPYVVEAIGKAVAKWVTDDTTEA</sequence>
<dbReference type="AlphaFoldDB" id="A0A7J6MS53"/>
<keyword evidence="3 6" id="KW-0732">Signal</keyword>
<proteinExistence type="inferred from homology"/>
<feature type="signal peptide" evidence="6">
    <location>
        <begin position="1"/>
        <end position="24"/>
    </location>
</feature>
<evidence type="ECO:0000256" key="6">
    <source>
        <dbReference type="SAM" id="SignalP"/>
    </source>
</evidence>
<dbReference type="PANTHER" id="PTHR11010:SF38">
    <property type="entry name" value="LYSOSOMAL PRO-X CARBOXYPEPTIDASE"/>
    <property type="match status" value="1"/>
</dbReference>
<dbReference type="InterPro" id="IPR008758">
    <property type="entry name" value="Peptidase_S28"/>
</dbReference>
<comment type="caution">
    <text evidence="7">The sequence shown here is derived from an EMBL/GenBank/DDBJ whole genome shotgun (WGS) entry which is preliminary data.</text>
</comment>
<dbReference type="PANTHER" id="PTHR11010">
    <property type="entry name" value="PROTEASE S28 PRO-X CARBOXYPEPTIDASE-RELATED"/>
    <property type="match status" value="1"/>
</dbReference>
<evidence type="ECO:0000256" key="3">
    <source>
        <dbReference type="ARBA" id="ARBA00022729"/>
    </source>
</evidence>
<keyword evidence="8" id="KW-1185">Reference proteome</keyword>
<dbReference type="GO" id="GO:0008239">
    <property type="term" value="F:dipeptidyl-peptidase activity"/>
    <property type="evidence" value="ECO:0007669"/>
    <property type="project" value="TreeGrafter"/>
</dbReference>
<dbReference type="Pfam" id="PF05577">
    <property type="entry name" value="Peptidase_S28"/>
    <property type="match status" value="1"/>
</dbReference>
<dbReference type="Gene3D" id="3.40.50.1820">
    <property type="entry name" value="alpha/beta hydrolase"/>
    <property type="match status" value="2"/>
</dbReference>
<keyword evidence="2 7" id="KW-0645">Protease</keyword>
<dbReference type="OrthoDB" id="1735038at2759"/>
<accession>A0A7J6MS53</accession>
<dbReference type="GO" id="GO:0006508">
    <property type="term" value="P:proteolysis"/>
    <property type="evidence" value="ECO:0007669"/>
    <property type="project" value="UniProtKB-KW"/>
</dbReference>
<dbReference type="Proteomes" id="UP000591131">
    <property type="component" value="Unassembled WGS sequence"/>
</dbReference>
<evidence type="ECO:0000256" key="2">
    <source>
        <dbReference type="ARBA" id="ARBA00022670"/>
    </source>
</evidence>
<dbReference type="GO" id="GO:0070008">
    <property type="term" value="F:serine-type exopeptidase activity"/>
    <property type="evidence" value="ECO:0007669"/>
    <property type="project" value="InterPro"/>
</dbReference>
<organism evidence="7 8">
    <name type="scientific">Perkinsus chesapeaki</name>
    <name type="common">Clam parasite</name>
    <name type="synonym">Perkinsus andrewsi</name>
    <dbReference type="NCBI Taxonomy" id="330153"/>
    <lineage>
        <taxon>Eukaryota</taxon>
        <taxon>Sar</taxon>
        <taxon>Alveolata</taxon>
        <taxon>Perkinsozoa</taxon>
        <taxon>Perkinsea</taxon>
        <taxon>Perkinsida</taxon>
        <taxon>Perkinsidae</taxon>
        <taxon>Perkinsus</taxon>
    </lineage>
</organism>
<protein>
    <submittedName>
        <fullName evidence="7">Thymus-specific serine protease</fullName>
    </submittedName>
</protein>
<gene>
    <name evidence="7" type="primary">PRSS16_35</name>
    <name evidence="7" type="ORF">FOL47_009311</name>
</gene>
<dbReference type="SUPFAM" id="SSF53474">
    <property type="entry name" value="alpha/beta-Hydrolases"/>
    <property type="match status" value="1"/>
</dbReference>
<keyword evidence="4" id="KW-0378">Hydrolase</keyword>
<reference evidence="7 8" key="1">
    <citation type="submission" date="2020-04" db="EMBL/GenBank/DDBJ databases">
        <title>Perkinsus chesapeaki whole genome sequence.</title>
        <authorList>
            <person name="Bogema D.R."/>
        </authorList>
    </citation>
    <scope>NUCLEOTIDE SEQUENCE [LARGE SCALE GENOMIC DNA]</scope>
    <source>
        <strain evidence="7">ATCC PRA-425</strain>
    </source>
</reference>
<feature type="chain" id="PRO_5029754469" evidence="6">
    <location>
        <begin position="25"/>
        <end position="454"/>
    </location>
</feature>
<evidence type="ECO:0000256" key="1">
    <source>
        <dbReference type="ARBA" id="ARBA00011079"/>
    </source>
</evidence>
<dbReference type="EMBL" id="JAAPAO010000064">
    <property type="protein sequence ID" value="KAF4674402.1"/>
    <property type="molecule type" value="Genomic_DNA"/>
</dbReference>